<evidence type="ECO:0008006" key="4">
    <source>
        <dbReference type="Google" id="ProtNLM"/>
    </source>
</evidence>
<evidence type="ECO:0000256" key="1">
    <source>
        <dbReference type="SAM" id="Phobius"/>
    </source>
</evidence>
<evidence type="ECO:0000313" key="3">
    <source>
        <dbReference type="Proteomes" id="UP001168694"/>
    </source>
</evidence>
<keyword evidence="1" id="KW-0812">Transmembrane</keyword>
<sequence length="65" mass="7596">MARKLVYFGVFSFILFIVLFKILLRGKPAEENWLVYLTPMGLILLALFLMICVILGFILWKKSKD</sequence>
<keyword evidence="1" id="KW-0472">Membrane</keyword>
<dbReference type="Proteomes" id="UP001168694">
    <property type="component" value="Unassembled WGS sequence"/>
</dbReference>
<accession>A0ABT8EAS4</accession>
<feature type="transmembrane region" description="Helical" evidence="1">
    <location>
        <begin position="5"/>
        <end position="24"/>
    </location>
</feature>
<organism evidence="2 3">
    <name type="scientific">Fictibacillus terranigra</name>
    <dbReference type="NCBI Taxonomy" id="3058424"/>
    <lineage>
        <taxon>Bacteria</taxon>
        <taxon>Bacillati</taxon>
        <taxon>Bacillota</taxon>
        <taxon>Bacilli</taxon>
        <taxon>Bacillales</taxon>
        <taxon>Fictibacillaceae</taxon>
        <taxon>Fictibacillus</taxon>
    </lineage>
</organism>
<protein>
    <recommendedName>
        <fullName evidence="4">DUF3955 domain-containing protein</fullName>
    </recommendedName>
</protein>
<feature type="transmembrane region" description="Helical" evidence="1">
    <location>
        <begin position="36"/>
        <end position="60"/>
    </location>
</feature>
<name>A0ABT8EAS4_9BACL</name>
<comment type="caution">
    <text evidence="2">The sequence shown here is derived from an EMBL/GenBank/DDBJ whole genome shotgun (WGS) entry which is preliminary data.</text>
</comment>
<proteinExistence type="predicted"/>
<dbReference type="EMBL" id="JAUHLN010000004">
    <property type="protein sequence ID" value="MDN4075018.1"/>
    <property type="molecule type" value="Genomic_DNA"/>
</dbReference>
<reference evidence="2" key="1">
    <citation type="submission" date="2023-06" db="EMBL/GenBank/DDBJ databases">
        <title>Draft Genome Sequences of Representative Paenibacillus Polymyxa, Bacillus cereus, Fictibacillus sp., and Brevibacillus agri Strains Isolated from Amazonian Dark Earth.</title>
        <authorList>
            <person name="Pellegrinetti T.A."/>
            <person name="Cunha I.C.M."/>
            <person name="Chaves M.G."/>
            <person name="Freitas A.S."/>
            <person name="Silva A.V.R."/>
            <person name="Tsai S.M."/>
            <person name="Mendes L.W."/>
        </authorList>
    </citation>
    <scope>NUCLEOTIDE SEQUENCE</scope>
    <source>
        <strain evidence="2">CENA-BCM004</strain>
    </source>
</reference>
<keyword evidence="1" id="KW-1133">Transmembrane helix</keyword>
<dbReference type="RefSeq" id="WP_290401136.1">
    <property type="nucleotide sequence ID" value="NZ_JAUHLN010000004.1"/>
</dbReference>
<evidence type="ECO:0000313" key="2">
    <source>
        <dbReference type="EMBL" id="MDN4075018.1"/>
    </source>
</evidence>
<gene>
    <name evidence="2" type="ORF">QYF49_18775</name>
</gene>
<keyword evidence="3" id="KW-1185">Reference proteome</keyword>